<dbReference type="CDD" id="cd01040">
    <property type="entry name" value="Mb-like"/>
    <property type="match status" value="1"/>
</dbReference>
<dbReference type="SUPFAM" id="SSF46458">
    <property type="entry name" value="Globin-like"/>
    <property type="match status" value="1"/>
</dbReference>
<protein>
    <submittedName>
        <fullName evidence="1">Uncharacterized protein</fullName>
    </submittedName>
</protein>
<sequence>MEHLLKSEAFRHHCQCYQASFTMIMDNVDDEPALSHILQQFGSNHFFYDCIEPHIRMMREEFFNALVDCLIGSSEELDEDIAEDWDALWSKIESNMRFGLKVQRHNYLAHCLTSNEMELLRAQWYRLAGAGSGIVQLATSIGTAGAEPFINSIISFGMIEHDNQLTRCSFREMFVNACRELLLACFLELLYKRLLRQLRRQLRYGNPAVVSFVCVMKLMPNVLIRMS</sequence>
<organism evidence="1 2">
    <name type="scientific">Meloidogyne enterolobii</name>
    <name type="common">Root-knot nematode worm</name>
    <name type="synonym">Meloidogyne mayaguensis</name>
    <dbReference type="NCBI Taxonomy" id="390850"/>
    <lineage>
        <taxon>Eukaryota</taxon>
        <taxon>Metazoa</taxon>
        <taxon>Ecdysozoa</taxon>
        <taxon>Nematoda</taxon>
        <taxon>Chromadorea</taxon>
        <taxon>Rhabditida</taxon>
        <taxon>Tylenchina</taxon>
        <taxon>Tylenchomorpha</taxon>
        <taxon>Tylenchoidea</taxon>
        <taxon>Meloidogynidae</taxon>
        <taxon>Meloidogyninae</taxon>
        <taxon>Meloidogyne</taxon>
    </lineage>
</organism>
<dbReference type="EMBL" id="CAJEWN010000626">
    <property type="protein sequence ID" value="CAD2187189.1"/>
    <property type="molecule type" value="Genomic_DNA"/>
</dbReference>
<dbReference type="Proteomes" id="UP000580250">
    <property type="component" value="Unassembled WGS sequence"/>
</dbReference>
<dbReference type="GO" id="GO:0019825">
    <property type="term" value="F:oxygen binding"/>
    <property type="evidence" value="ECO:0007669"/>
    <property type="project" value="InterPro"/>
</dbReference>
<gene>
    <name evidence="1" type="ORF">MENT_LOCUS39754</name>
</gene>
<evidence type="ECO:0000313" key="2">
    <source>
        <dbReference type="Proteomes" id="UP000580250"/>
    </source>
</evidence>
<dbReference type="InterPro" id="IPR044399">
    <property type="entry name" value="Mb-like_M"/>
</dbReference>
<proteinExistence type="predicted"/>
<reference evidence="1 2" key="1">
    <citation type="submission" date="2020-08" db="EMBL/GenBank/DDBJ databases">
        <authorList>
            <person name="Koutsovoulos G."/>
            <person name="Danchin GJ E."/>
        </authorList>
    </citation>
    <scope>NUCLEOTIDE SEQUENCE [LARGE SCALE GENOMIC DNA]</scope>
</reference>
<dbReference type="InterPro" id="IPR009050">
    <property type="entry name" value="Globin-like_sf"/>
</dbReference>
<dbReference type="Gene3D" id="1.10.490.10">
    <property type="entry name" value="Globins"/>
    <property type="match status" value="1"/>
</dbReference>
<evidence type="ECO:0000313" key="1">
    <source>
        <dbReference type="EMBL" id="CAD2187189.1"/>
    </source>
</evidence>
<dbReference type="InterPro" id="IPR012292">
    <property type="entry name" value="Globin/Proto"/>
</dbReference>
<dbReference type="OrthoDB" id="436496at2759"/>
<accession>A0A6V7WJL6</accession>
<comment type="caution">
    <text evidence="1">The sequence shown here is derived from an EMBL/GenBank/DDBJ whole genome shotgun (WGS) entry which is preliminary data.</text>
</comment>
<dbReference type="AlphaFoldDB" id="A0A6V7WJL6"/>
<dbReference type="GO" id="GO:0020037">
    <property type="term" value="F:heme binding"/>
    <property type="evidence" value="ECO:0007669"/>
    <property type="project" value="InterPro"/>
</dbReference>
<name>A0A6V7WJL6_MELEN</name>